<protein>
    <recommendedName>
        <fullName evidence="3">HEPN domain-containing protein</fullName>
    </recommendedName>
</protein>
<sequence length="262" mass="30638">MPYNFPDLHAEKNSVVRELFISTADDNYILARWCFQQKLNVDFFWLAVHCLEKYFKAVLLMNGRSSNGHGHDIVRLYDAVQPLAPELLISEFARPENMPARMWRNETVMEFLTRLYQDGNAHNRYLIYGYVRNAEDLFKLDQVVFSVRRLTQALEVRYVGDDENDGLPTYSRREALARRPTRHENMQSNLEQTMEGKRGVELQRVLLNWNFPFPKSQSSLLSLTSRAFRNALTVVLQRKRASEGVMITALTRKENEKQSILC</sequence>
<dbReference type="Proteomes" id="UP000001953">
    <property type="component" value="Chromosome"/>
</dbReference>
<dbReference type="OrthoDB" id="9786526at2"/>
<accession>Q1QLX5</accession>
<gene>
    <name evidence="1" type="ordered locus">Nham_1972</name>
</gene>
<dbReference type="EMBL" id="CP000319">
    <property type="protein sequence ID" value="ABE62772.1"/>
    <property type="molecule type" value="Genomic_DNA"/>
</dbReference>
<name>Q1QLX5_NITHX</name>
<evidence type="ECO:0000313" key="1">
    <source>
        <dbReference type="EMBL" id="ABE62772.1"/>
    </source>
</evidence>
<evidence type="ECO:0000313" key="2">
    <source>
        <dbReference type="Proteomes" id="UP000001953"/>
    </source>
</evidence>
<dbReference type="KEGG" id="nha:Nham_1972"/>
<dbReference type="HOGENOM" id="CLU_962194_0_0_5"/>
<proteinExistence type="predicted"/>
<dbReference type="eggNOG" id="COG2250">
    <property type="taxonomic scope" value="Bacteria"/>
</dbReference>
<keyword evidence="2" id="KW-1185">Reference proteome</keyword>
<reference evidence="1 2" key="1">
    <citation type="submission" date="2006-03" db="EMBL/GenBank/DDBJ databases">
        <title>Complete sequence of chromosome of Nitrobacter hamburgensis X14.</title>
        <authorList>
            <consortium name="US DOE Joint Genome Institute"/>
            <person name="Copeland A."/>
            <person name="Lucas S."/>
            <person name="Lapidus A."/>
            <person name="Barry K."/>
            <person name="Detter J.C."/>
            <person name="Glavina del Rio T."/>
            <person name="Hammon N."/>
            <person name="Israni S."/>
            <person name="Dalin E."/>
            <person name="Tice H."/>
            <person name="Pitluck S."/>
            <person name="Chain P."/>
            <person name="Malfatti S."/>
            <person name="Shin M."/>
            <person name="Vergez L."/>
            <person name="Schmutz J."/>
            <person name="Larimer F."/>
            <person name="Land M."/>
            <person name="Hauser L."/>
            <person name="Kyrpides N."/>
            <person name="Ivanova N."/>
            <person name="Ward B."/>
            <person name="Arp D."/>
            <person name="Klotz M."/>
            <person name="Stein L."/>
            <person name="O'Mullan G."/>
            <person name="Starkenburg S."/>
            <person name="Sayavedra L."/>
            <person name="Poret-Peterson A.T."/>
            <person name="Gentry M.E."/>
            <person name="Bruce D."/>
            <person name="Richardson P."/>
        </authorList>
    </citation>
    <scope>NUCLEOTIDE SEQUENCE [LARGE SCALE GENOMIC DNA]</scope>
    <source>
        <strain evidence="2">DSM 10229 / NCIMB 13809 / X14</strain>
    </source>
</reference>
<dbReference type="Gene3D" id="1.20.120.330">
    <property type="entry name" value="Nucleotidyltransferases domain 2"/>
    <property type="match status" value="1"/>
</dbReference>
<evidence type="ECO:0008006" key="3">
    <source>
        <dbReference type="Google" id="ProtNLM"/>
    </source>
</evidence>
<dbReference type="AlphaFoldDB" id="Q1QLX5"/>
<organism evidence="1 2">
    <name type="scientific">Nitrobacter hamburgensis (strain DSM 10229 / NCIMB 13809 / X14)</name>
    <dbReference type="NCBI Taxonomy" id="323097"/>
    <lineage>
        <taxon>Bacteria</taxon>
        <taxon>Pseudomonadati</taxon>
        <taxon>Pseudomonadota</taxon>
        <taxon>Alphaproteobacteria</taxon>
        <taxon>Hyphomicrobiales</taxon>
        <taxon>Nitrobacteraceae</taxon>
        <taxon>Nitrobacter</taxon>
    </lineage>
</organism>
<dbReference type="RefSeq" id="WP_011510452.1">
    <property type="nucleotide sequence ID" value="NC_007964.1"/>
</dbReference>